<dbReference type="Proteomes" id="UP001183643">
    <property type="component" value="Unassembled WGS sequence"/>
</dbReference>
<evidence type="ECO:0000313" key="1">
    <source>
        <dbReference type="EMBL" id="MDR7278390.1"/>
    </source>
</evidence>
<reference evidence="1" key="1">
    <citation type="submission" date="2023-07" db="EMBL/GenBank/DDBJ databases">
        <title>Sequencing the genomes of 1000 actinobacteria strains.</title>
        <authorList>
            <person name="Klenk H.-P."/>
        </authorList>
    </citation>
    <scope>NUCLEOTIDE SEQUENCE</scope>
    <source>
        <strain evidence="1">DSM 44707</strain>
    </source>
</reference>
<organism evidence="1 2">
    <name type="scientific">Catenuloplanes atrovinosus</name>
    <dbReference type="NCBI Taxonomy" id="137266"/>
    <lineage>
        <taxon>Bacteria</taxon>
        <taxon>Bacillati</taxon>
        <taxon>Actinomycetota</taxon>
        <taxon>Actinomycetes</taxon>
        <taxon>Micromonosporales</taxon>
        <taxon>Micromonosporaceae</taxon>
        <taxon>Catenuloplanes</taxon>
    </lineage>
</organism>
<proteinExistence type="predicted"/>
<sequence length="197" mass="22161">MEEKRKHPSWCSDELGEVGERKSHMVVVHPDAPDDATVRAWLTRMDGSDTGPAIVTIEVEDIEMRARRVLTTGLTRVFINALVDLRRMRRAGERRAMADGHPAWCSRLEKAGEPHRSREVKATEKRNDDVIRVWLAQGASQEIAAPMAYVGMRTDGVLLEWPPLTRSQHHALTRRLSHLLDQLHTAGPGTLALPRST</sequence>
<name>A0AAE3YRN6_9ACTN</name>
<protein>
    <submittedName>
        <fullName evidence="1">Uncharacterized protein</fullName>
    </submittedName>
</protein>
<accession>A0AAE3YRN6</accession>
<dbReference type="AlphaFoldDB" id="A0AAE3YRN6"/>
<keyword evidence="2" id="KW-1185">Reference proteome</keyword>
<evidence type="ECO:0000313" key="2">
    <source>
        <dbReference type="Proteomes" id="UP001183643"/>
    </source>
</evidence>
<gene>
    <name evidence="1" type="ORF">J2S41_005168</name>
</gene>
<dbReference type="EMBL" id="JAVDYB010000001">
    <property type="protein sequence ID" value="MDR7278390.1"/>
    <property type="molecule type" value="Genomic_DNA"/>
</dbReference>
<comment type="caution">
    <text evidence="1">The sequence shown here is derived from an EMBL/GenBank/DDBJ whole genome shotgun (WGS) entry which is preliminary data.</text>
</comment>
<dbReference type="RefSeq" id="WP_310371262.1">
    <property type="nucleotide sequence ID" value="NZ_JAVDYB010000001.1"/>
</dbReference>